<dbReference type="PANTHER" id="PTHR43483:SF3">
    <property type="entry name" value="MEMBRANE TRANSPORTER PROTEIN HI_0806-RELATED"/>
    <property type="match status" value="1"/>
</dbReference>
<keyword evidence="7" id="KW-1185">Reference proteome</keyword>
<protein>
    <recommendedName>
        <fullName evidence="5">Probable membrane transporter protein</fullName>
    </recommendedName>
</protein>
<evidence type="ECO:0000256" key="5">
    <source>
        <dbReference type="RuleBase" id="RU363041"/>
    </source>
</evidence>
<evidence type="ECO:0000256" key="3">
    <source>
        <dbReference type="ARBA" id="ARBA00022989"/>
    </source>
</evidence>
<dbReference type="STRING" id="1121279.SAMN02745887_03062"/>
<keyword evidence="3 5" id="KW-1133">Transmembrane helix</keyword>
<sequence>MISLSLLAFLLIGAAAGFLAGLLGVGGGLIIVPALIAVFERGGFPEQHILHIALGTSLASIIFTAISSLRAHHARGAVQWPVVRRMAFGLAFGTFAGAWLAARLPSLGLKWFFILFAYLVAAQMLSGFKPKPSRQLPGSAGLLGTGGVIGGISAFVGIGGGSLSVPFLTLCNVNMQQAVGTSAALGLPIALGGLAGYALNGAGLDHLPPYSLGFVYLPALAGIVLASFLTAPLGAALAHRLPVARLKQCFAALLILIASRMLYSLVA</sequence>
<dbReference type="RefSeq" id="WP_175545614.1">
    <property type="nucleotide sequence ID" value="NZ_FPKR01000012.1"/>
</dbReference>
<evidence type="ECO:0000256" key="4">
    <source>
        <dbReference type="ARBA" id="ARBA00023136"/>
    </source>
</evidence>
<keyword evidence="5" id="KW-1003">Cell membrane</keyword>
<comment type="subcellular location">
    <subcellularLocation>
        <location evidence="5">Cell membrane</location>
        <topology evidence="5">Multi-pass membrane protein</topology>
    </subcellularLocation>
    <subcellularLocation>
        <location evidence="1">Membrane</location>
        <topology evidence="1">Multi-pass membrane protein</topology>
    </subcellularLocation>
</comment>
<reference evidence="6 7" key="1">
    <citation type="submission" date="2016-11" db="EMBL/GenBank/DDBJ databases">
        <authorList>
            <person name="Jaros S."/>
            <person name="Januszkiewicz K."/>
            <person name="Wedrychowicz H."/>
        </authorList>
    </citation>
    <scope>NUCLEOTIDE SEQUENCE [LARGE SCALE GENOMIC DNA]</scope>
    <source>
        <strain evidence="6 7">DSM 18899</strain>
    </source>
</reference>
<feature type="transmembrane region" description="Helical" evidence="5">
    <location>
        <begin position="7"/>
        <end position="36"/>
    </location>
</feature>
<gene>
    <name evidence="6" type="ORF">SAMN02745887_03062</name>
</gene>
<dbReference type="AlphaFoldDB" id="A0A1K2HP77"/>
<dbReference type="PANTHER" id="PTHR43483">
    <property type="entry name" value="MEMBRANE TRANSPORTER PROTEIN HI_0806-RELATED"/>
    <property type="match status" value="1"/>
</dbReference>
<dbReference type="EMBL" id="FPKR01000012">
    <property type="protein sequence ID" value="SFZ78539.1"/>
    <property type="molecule type" value="Genomic_DNA"/>
</dbReference>
<feature type="transmembrane region" description="Helical" evidence="5">
    <location>
        <begin position="82"/>
        <end position="102"/>
    </location>
</feature>
<accession>A0A1K2HP77</accession>
<dbReference type="GO" id="GO:0005886">
    <property type="term" value="C:plasma membrane"/>
    <property type="evidence" value="ECO:0007669"/>
    <property type="project" value="UniProtKB-SubCell"/>
</dbReference>
<evidence type="ECO:0000256" key="2">
    <source>
        <dbReference type="ARBA" id="ARBA00022692"/>
    </source>
</evidence>
<dbReference type="Pfam" id="PF01925">
    <property type="entry name" value="TauE"/>
    <property type="match status" value="1"/>
</dbReference>
<feature type="transmembrane region" description="Helical" evidence="5">
    <location>
        <begin position="140"/>
        <end position="160"/>
    </location>
</feature>
<dbReference type="InterPro" id="IPR002781">
    <property type="entry name" value="TM_pro_TauE-like"/>
</dbReference>
<feature type="transmembrane region" description="Helical" evidence="5">
    <location>
        <begin position="108"/>
        <end position="128"/>
    </location>
</feature>
<evidence type="ECO:0000313" key="7">
    <source>
        <dbReference type="Proteomes" id="UP000186513"/>
    </source>
</evidence>
<keyword evidence="4 5" id="KW-0472">Membrane</keyword>
<feature type="transmembrane region" description="Helical" evidence="5">
    <location>
        <begin position="249"/>
        <end position="266"/>
    </location>
</feature>
<feature type="transmembrane region" description="Helical" evidence="5">
    <location>
        <begin position="214"/>
        <end position="237"/>
    </location>
</feature>
<evidence type="ECO:0000313" key="6">
    <source>
        <dbReference type="EMBL" id="SFZ78539.1"/>
    </source>
</evidence>
<dbReference type="Proteomes" id="UP000186513">
    <property type="component" value="Unassembled WGS sequence"/>
</dbReference>
<feature type="transmembrane region" description="Helical" evidence="5">
    <location>
        <begin position="48"/>
        <end position="70"/>
    </location>
</feature>
<organism evidence="6 7">
    <name type="scientific">Chitinimonas taiwanensis DSM 18899</name>
    <dbReference type="NCBI Taxonomy" id="1121279"/>
    <lineage>
        <taxon>Bacteria</taxon>
        <taxon>Pseudomonadati</taxon>
        <taxon>Pseudomonadota</taxon>
        <taxon>Betaproteobacteria</taxon>
        <taxon>Neisseriales</taxon>
        <taxon>Chitinibacteraceae</taxon>
        <taxon>Chitinimonas</taxon>
    </lineage>
</organism>
<name>A0A1K2HP77_9NEIS</name>
<evidence type="ECO:0000256" key="1">
    <source>
        <dbReference type="ARBA" id="ARBA00004141"/>
    </source>
</evidence>
<keyword evidence="2 5" id="KW-0812">Transmembrane</keyword>
<comment type="similarity">
    <text evidence="5">Belongs to the 4-toluene sulfonate uptake permease (TSUP) (TC 2.A.102) family.</text>
</comment>
<proteinExistence type="inferred from homology"/>